<dbReference type="RefSeq" id="WP_132424142.1">
    <property type="nucleotide sequence ID" value="NZ_SMFZ01000001.1"/>
</dbReference>
<dbReference type="Proteomes" id="UP000295560">
    <property type="component" value="Unassembled WGS sequence"/>
</dbReference>
<gene>
    <name evidence="1" type="ORF">EV378_2468</name>
</gene>
<dbReference type="AlphaFoldDB" id="A0A4R1HWB7"/>
<dbReference type="OrthoDB" id="264333at2"/>
<dbReference type="CDD" id="cd02440">
    <property type="entry name" value="AdoMet_MTases"/>
    <property type="match status" value="1"/>
</dbReference>
<dbReference type="InterPro" id="IPR029063">
    <property type="entry name" value="SAM-dependent_MTases_sf"/>
</dbReference>
<evidence type="ECO:0000313" key="2">
    <source>
        <dbReference type="Proteomes" id="UP000295560"/>
    </source>
</evidence>
<dbReference type="EMBL" id="SMFZ01000001">
    <property type="protein sequence ID" value="TCK26628.1"/>
    <property type="molecule type" value="Genomic_DNA"/>
</dbReference>
<dbReference type="InterPro" id="IPR019410">
    <property type="entry name" value="Methyltransf_16"/>
</dbReference>
<accession>A0A4R1HWB7</accession>
<dbReference type="SUPFAM" id="SSF53335">
    <property type="entry name" value="S-adenosyl-L-methionine-dependent methyltransferases"/>
    <property type="match status" value="1"/>
</dbReference>
<dbReference type="PANTHER" id="PTHR14614:SF132">
    <property type="entry name" value="PROTEIN-LYSINE METHYLTRANSFERASE C42C1.13"/>
    <property type="match status" value="1"/>
</dbReference>
<sequence length="229" mass="24755">MDDGMTQRLARAAGVERAPDADPWNDVVSASLELPRGRIEFVHPRSAMDLLMAQDFDDEEQAYPPYWAELWPSGIELAYAVAGSDLRGRAVLEIGCGLGLPSIAAALSGARVLATDRSEDAVAFTERNAELSGVTLETAVRPWTDDHALVAWGPWDLVLGADVLYNDRCVRELLALLPRLLVGGGEMWIADPDRPQAADFLSRAVDAGHDVTVSDTRAAGVSLIRLRHG</sequence>
<dbReference type="Gene3D" id="3.40.50.150">
    <property type="entry name" value="Vaccinia Virus protein VP39"/>
    <property type="match status" value="1"/>
</dbReference>
<organism evidence="1 2">
    <name type="scientific">Pseudonocardia endophytica</name>
    <dbReference type="NCBI Taxonomy" id="401976"/>
    <lineage>
        <taxon>Bacteria</taxon>
        <taxon>Bacillati</taxon>
        <taxon>Actinomycetota</taxon>
        <taxon>Actinomycetes</taxon>
        <taxon>Pseudonocardiales</taxon>
        <taxon>Pseudonocardiaceae</taxon>
        <taxon>Pseudonocardia</taxon>
    </lineage>
</organism>
<dbReference type="Pfam" id="PF10294">
    <property type="entry name" value="Methyltransf_16"/>
    <property type="match status" value="1"/>
</dbReference>
<evidence type="ECO:0000313" key="1">
    <source>
        <dbReference type="EMBL" id="TCK26628.1"/>
    </source>
</evidence>
<dbReference type="PANTHER" id="PTHR14614">
    <property type="entry name" value="HEPATOCELLULAR CARCINOMA-ASSOCIATED ANTIGEN"/>
    <property type="match status" value="1"/>
</dbReference>
<protein>
    <submittedName>
        <fullName evidence="1">Putative nicotinamide N-methyase</fullName>
    </submittedName>
</protein>
<comment type="caution">
    <text evidence="1">The sequence shown here is derived from an EMBL/GenBank/DDBJ whole genome shotgun (WGS) entry which is preliminary data.</text>
</comment>
<reference evidence="1 2" key="1">
    <citation type="submission" date="2019-03" db="EMBL/GenBank/DDBJ databases">
        <title>Sequencing the genomes of 1000 actinobacteria strains.</title>
        <authorList>
            <person name="Klenk H.-P."/>
        </authorList>
    </citation>
    <scope>NUCLEOTIDE SEQUENCE [LARGE SCALE GENOMIC DNA]</scope>
    <source>
        <strain evidence="1 2">DSM 44969</strain>
    </source>
</reference>
<name>A0A4R1HWB7_PSEEN</name>
<proteinExistence type="predicted"/>
<keyword evidence="2" id="KW-1185">Reference proteome</keyword>